<accession>A0A381UT59</accession>
<dbReference type="EMBL" id="UINC01007090">
    <property type="protein sequence ID" value="SVA31355.1"/>
    <property type="molecule type" value="Genomic_DNA"/>
</dbReference>
<reference evidence="1" key="1">
    <citation type="submission" date="2018-05" db="EMBL/GenBank/DDBJ databases">
        <authorList>
            <person name="Lanie J.A."/>
            <person name="Ng W.-L."/>
            <person name="Kazmierczak K.M."/>
            <person name="Andrzejewski T.M."/>
            <person name="Davidsen T.M."/>
            <person name="Wayne K.J."/>
            <person name="Tettelin H."/>
            <person name="Glass J.I."/>
            <person name="Rusch D."/>
            <person name="Podicherti R."/>
            <person name="Tsui H.-C.T."/>
            <person name="Winkler M.E."/>
        </authorList>
    </citation>
    <scope>NUCLEOTIDE SEQUENCE</scope>
</reference>
<proteinExistence type="predicted"/>
<gene>
    <name evidence="1" type="ORF">METZ01_LOCUS84209</name>
</gene>
<dbReference type="AlphaFoldDB" id="A0A381UT59"/>
<sequence length="51" mass="6340">VLYLIEQPWYEWQNIRYRGEAHSWWRRDIQTSGAIPEIRLTSMYAQKREIT</sequence>
<protein>
    <submittedName>
        <fullName evidence="1">Uncharacterized protein</fullName>
    </submittedName>
</protein>
<evidence type="ECO:0000313" key="1">
    <source>
        <dbReference type="EMBL" id="SVA31355.1"/>
    </source>
</evidence>
<name>A0A381UT59_9ZZZZ</name>
<feature type="non-terminal residue" evidence="1">
    <location>
        <position position="1"/>
    </location>
</feature>
<organism evidence="1">
    <name type="scientific">marine metagenome</name>
    <dbReference type="NCBI Taxonomy" id="408172"/>
    <lineage>
        <taxon>unclassified sequences</taxon>
        <taxon>metagenomes</taxon>
        <taxon>ecological metagenomes</taxon>
    </lineage>
</organism>